<proteinExistence type="predicted"/>
<feature type="region of interest" description="Disordered" evidence="1">
    <location>
        <begin position="1"/>
        <end position="27"/>
    </location>
</feature>
<name>A0AAV7TK11_PLEWA</name>
<evidence type="ECO:0000313" key="2">
    <source>
        <dbReference type="EMBL" id="KAJ1176765.1"/>
    </source>
</evidence>
<organism evidence="2 3">
    <name type="scientific">Pleurodeles waltl</name>
    <name type="common">Iberian ribbed newt</name>
    <dbReference type="NCBI Taxonomy" id="8319"/>
    <lineage>
        <taxon>Eukaryota</taxon>
        <taxon>Metazoa</taxon>
        <taxon>Chordata</taxon>
        <taxon>Craniata</taxon>
        <taxon>Vertebrata</taxon>
        <taxon>Euteleostomi</taxon>
        <taxon>Amphibia</taxon>
        <taxon>Batrachia</taxon>
        <taxon>Caudata</taxon>
        <taxon>Salamandroidea</taxon>
        <taxon>Salamandridae</taxon>
        <taxon>Pleurodelinae</taxon>
        <taxon>Pleurodeles</taxon>
    </lineage>
</organism>
<gene>
    <name evidence="2" type="ORF">NDU88_002032</name>
</gene>
<accession>A0AAV7TK11</accession>
<keyword evidence="3" id="KW-1185">Reference proteome</keyword>
<reference evidence="2" key="1">
    <citation type="journal article" date="2022" name="bioRxiv">
        <title>Sequencing and chromosome-scale assembly of the giantPleurodeles waltlgenome.</title>
        <authorList>
            <person name="Brown T."/>
            <person name="Elewa A."/>
            <person name="Iarovenko S."/>
            <person name="Subramanian E."/>
            <person name="Araus A.J."/>
            <person name="Petzold A."/>
            <person name="Susuki M."/>
            <person name="Suzuki K.-i.T."/>
            <person name="Hayashi T."/>
            <person name="Toyoda A."/>
            <person name="Oliveira C."/>
            <person name="Osipova E."/>
            <person name="Leigh N.D."/>
            <person name="Simon A."/>
            <person name="Yun M.H."/>
        </authorList>
    </citation>
    <scope>NUCLEOTIDE SEQUENCE</scope>
    <source>
        <strain evidence="2">20211129_DDA</strain>
        <tissue evidence="2">Liver</tissue>
    </source>
</reference>
<dbReference type="Proteomes" id="UP001066276">
    <property type="component" value="Chromosome 3_2"/>
</dbReference>
<comment type="caution">
    <text evidence="2">The sequence shown here is derived from an EMBL/GenBank/DDBJ whole genome shotgun (WGS) entry which is preliminary data.</text>
</comment>
<dbReference type="AlphaFoldDB" id="A0AAV7TK11"/>
<dbReference type="EMBL" id="JANPWB010000006">
    <property type="protein sequence ID" value="KAJ1176765.1"/>
    <property type="molecule type" value="Genomic_DNA"/>
</dbReference>
<evidence type="ECO:0000313" key="3">
    <source>
        <dbReference type="Proteomes" id="UP001066276"/>
    </source>
</evidence>
<evidence type="ECO:0008006" key="4">
    <source>
        <dbReference type="Google" id="ProtNLM"/>
    </source>
</evidence>
<feature type="region of interest" description="Disordered" evidence="1">
    <location>
        <begin position="167"/>
        <end position="200"/>
    </location>
</feature>
<sequence>MVKQQGGRETLSEGASQGASREKLGDSEALATHTAAILGAIRDTKTTLEAQIVTLAGDMGLLREDQRKLEDLMKETEDTLETTVPQVKHLNQGITFMGKEMWTLAIKLEDASSRSKHHNMPLVGVPEKLEGPSLELYIEDWLAEWYSVGGSPLEILCGICSQNSGNAPATWGTPSPHHCTTDELSKPGCDSPDGEEKQLL</sequence>
<protein>
    <recommendedName>
        <fullName evidence="4">t-SNARE coiled-coil homology domain-containing protein</fullName>
    </recommendedName>
</protein>
<evidence type="ECO:0000256" key="1">
    <source>
        <dbReference type="SAM" id="MobiDB-lite"/>
    </source>
</evidence>